<comment type="caution">
    <text evidence="2">The sequence shown here is derived from an EMBL/GenBank/DDBJ whole genome shotgun (WGS) entry which is preliminary data.</text>
</comment>
<protein>
    <submittedName>
        <fullName evidence="2">Uncharacterized protein</fullName>
    </submittedName>
</protein>
<accession>A0A4V2JY69</accession>
<dbReference type="VEuPathDB" id="MicrosporidiaDB:CWI38_0161p0040"/>
<keyword evidence="3" id="KW-1185">Reference proteome</keyword>
<keyword evidence="1" id="KW-0812">Transmembrane</keyword>
<evidence type="ECO:0000313" key="3">
    <source>
        <dbReference type="Proteomes" id="UP000292282"/>
    </source>
</evidence>
<sequence>MARIDEAIFGKFRRNKIAHREVMKIEIINGFTIIKLCLIYIYPSILLRKCTCLQIEISFLNEAEHFCDRCNTTVENIDKSCDTCVGHKLATVMMPGFNVIGSSIDTAVHGALSTENSRNEALGTNRIDIEISGEKRKQDWFLPESDAIKTTLYGISGQYQIYNERISYDEEMQPLDLSFKKKQKTTDLSEFENKEWIKRTHTSIIFEYSDKFLIQNKYFNKYIDSELNHVKYNITDLTKTNVDAKTFEIFLFVLRFGYDKKCMNLKFDGFIIFLHLFYDLHCYAETDVILNLYKSLLPCLIIFMNDISIYIHIETPKNILSMEKYLFLPFLNVLFDKFEVKFNKNTNELSFLKRESKINLFLFEKNEIADIYIRTTPEVIIRLETESKHNLTIFYWLMSLFKISGIKISHDNIYYSECQEKAKDCKYENIAQELPSCELQLCELQILESIISRNNEEIKFLELERVNTSNYFLSYIRPFVKIEFLVFYKCKIPAYSKFLGQLYFLFPNLKSLKINYALLTTAFFKSLLNLKIESLDLSWSTFNDTKSKDLESSDGINTLCELKLDNAPLGFKVINLLLKSNSLKSLSLRNINFLYIRSTPNFSLLQKKYRFLDISKCVLNSSFMNFYSSNFEVISLSMQGLNWEDLLEMLTLDSLHVSTKALDLSKCCLNSFIIECLKKFQILESIKLSGSLRVEDVSLDEEYPFREHLISIDISDTKFLAAYIVFLNQFEFLKELILARCNLKEGFMSIILINSLYSSLEKLDISENQLGKEDLYLLSQIKNLKYLSATFENSIFINFLKEHDEMVFSQLNTLVLTKIYITIEIFQFIAKQFLLTHLSFKDCTFSDDFFPISITSSLKHLIQIHLINPSISFDNMRKFEDLIIYEITVIVQ</sequence>
<dbReference type="Proteomes" id="UP000292282">
    <property type="component" value="Unassembled WGS sequence"/>
</dbReference>
<keyword evidence="1" id="KW-0472">Membrane</keyword>
<dbReference type="AlphaFoldDB" id="A0A4V2JY69"/>
<dbReference type="SUPFAM" id="SSF52047">
    <property type="entry name" value="RNI-like"/>
    <property type="match status" value="2"/>
</dbReference>
<evidence type="ECO:0000256" key="1">
    <source>
        <dbReference type="SAM" id="Phobius"/>
    </source>
</evidence>
<dbReference type="InterPro" id="IPR032675">
    <property type="entry name" value="LRR_dom_sf"/>
</dbReference>
<feature type="transmembrane region" description="Helical" evidence="1">
    <location>
        <begin position="21"/>
        <end position="42"/>
    </location>
</feature>
<name>A0A4V2JY69_9MICR</name>
<dbReference type="Gene3D" id="3.80.10.10">
    <property type="entry name" value="Ribonuclease Inhibitor"/>
    <property type="match status" value="2"/>
</dbReference>
<proteinExistence type="predicted"/>
<dbReference type="OrthoDB" id="17912at2759"/>
<gene>
    <name evidence="2" type="ORF">CWI38_0161p0040</name>
</gene>
<reference evidence="2 3" key="1">
    <citation type="submission" date="2017-12" db="EMBL/GenBank/DDBJ databases">
        <authorList>
            <person name="Pombert J.-F."/>
            <person name="Haag K.L."/>
            <person name="Ebert D."/>
        </authorList>
    </citation>
    <scope>NUCLEOTIDE SEQUENCE [LARGE SCALE GENOMIC DNA]</scope>
    <source>
        <strain evidence="2">IL-G-3</strain>
    </source>
</reference>
<dbReference type="EMBL" id="PITK01000161">
    <property type="protein sequence ID" value="TBU19973.1"/>
    <property type="molecule type" value="Genomic_DNA"/>
</dbReference>
<organism evidence="2 3">
    <name type="scientific">Hamiltosporidium tvaerminnensis</name>
    <dbReference type="NCBI Taxonomy" id="1176355"/>
    <lineage>
        <taxon>Eukaryota</taxon>
        <taxon>Fungi</taxon>
        <taxon>Fungi incertae sedis</taxon>
        <taxon>Microsporidia</taxon>
        <taxon>Dubosqiidae</taxon>
        <taxon>Hamiltosporidium</taxon>
    </lineage>
</organism>
<evidence type="ECO:0000313" key="2">
    <source>
        <dbReference type="EMBL" id="TBU19973.1"/>
    </source>
</evidence>
<keyword evidence="1" id="KW-1133">Transmembrane helix</keyword>